<dbReference type="PANTHER" id="PTHR43335">
    <property type="entry name" value="ABC TRANSPORTER, ATP-BINDING PROTEIN"/>
    <property type="match status" value="1"/>
</dbReference>
<dbReference type="Proteomes" id="UP000293852">
    <property type="component" value="Unassembled WGS sequence"/>
</dbReference>
<dbReference type="RefSeq" id="WP_130412288.1">
    <property type="nucleotide sequence ID" value="NZ_SGWX01000001.1"/>
</dbReference>
<evidence type="ECO:0000256" key="1">
    <source>
        <dbReference type="ARBA" id="ARBA00005417"/>
    </source>
</evidence>
<keyword evidence="7" id="KW-1185">Reference proteome</keyword>
<comment type="similarity">
    <text evidence="1">Belongs to the ABC transporter superfamily.</text>
</comment>
<comment type="caution">
    <text evidence="6">The sequence shown here is derived from an EMBL/GenBank/DDBJ whole genome shotgun (WGS) entry which is preliminary data.</text>
</comment>
<protein>
    <submittedName>
        <fullName evidence="6">ABC-2 type transport system ATP-binding protein</fullName>
    </submittedName>
</protein>
<evidence type="ECO:0000313" key="7">
    <source>
        <dbReference type="Proteomes" id="UP000293852"/>
    </source>
</evidence>
<evidence type="ECO:0000259" key="5">
    <source>
        <dbReference type="PROSITE" id="PS50893"/>
    </source>
</evidence>
<dbReference type="Gene3D" id="3.40.50.300">
    <property type="entry name" value="P-loop containing nucleotide triphosphate hydrolases"/>
    <property type="match status" value="1"/>
</dbReference>
<dbReference type="GO" id="GO:0016887">
    <property type="term" value="F:ATP hydrolysis activity"/>
    <property type="evidence" value="ECO:0007669"/>
    <property type="project" value="InterPro"/>
</dbReference>
<proteinExistence type="inferred from homology"/>
<evidence type="ECO:0000256" key="4">
    <source>
        <dbReference type="ARBA" id="ARBA00022840"/>
    </source>
</evidence>
<gene>
    <name evidence="6" type="ORF">EV386_0657</name>
</gene>
<accession>A0A4V2EXR4</accession>
<dbReference type="SMART" id="SM00382">
    <property type="entry name" value="AAA"/>
    <property type="match status" value="1"/>
</dbReference>
<dbReference type="EMBL" id="SGWX01000001">
    <property type="protein sequence ID" value="RZS60400.1"/>
    <property type="molecule type" value="Genomic_DNA"/>
</dbReference>
<evidence type="ECO:0000256" key="3">
    <source>
        <dbReference type="ARBA" id="ARBA00022741"/>
    </source>
</evidence>
<dbReference type="Pfam" id="PF00005">
    <property type="entry name" value="ABC_tran"/>
    <property type="match status" value="1"/>
</dbReference>
<keyword evidence="4 6" id="KW-0067">ATP-binding</keyword>
<dbReference type="SUPFAM" id="SSF52540">
    <property type="entry name" value="P-loop containing nucleoside triphosphate hydrolases"/>
    <property type="match status" value="1"/>
</dbReference>
<sequence length="304" mass="32600">MPVITTHQLTKRYPRVTALDRLTVEIGAGVTGLVGANGAGKSTLIKILLGVEDPTGGGASVLGHDIASDGAALRRRVGYMPEHDCLPGDVSATELVVHLARMAGLPLDAARERTADTLRHVGLYEERYRPIGGYSTGMRQRVKLAQALVHDPQVVFLDEPTNGLDPVGRDEMLALVRRVYDDFGISVLVTSHLLGELERVCDDVVVLDAGVLLRSSSVAEFTQASAQLAVEVTADAGIAVAALAARGLRAVREGSLVLVDLAGEETYDTVRDVVAEQGYGLVRLERRRHHISEVFDERTADVVV</sequence>
<dbReference type="OrthoDB" id="9804819at2"/>
<dbReference type="PANTHER" id="PTHR43335:SF2">
    <property type="entry name" value="ABC TRANSPORTER, ATP-BINDING PROTEIN"/>
    <property type="match status" value="1"/>
</dbReference>
<organism evidence="6 7">
    <name type="scientific">Xylanimonas ulmi</name>
    <dbReference type="NCBI Taxonomy" id="228973"/>
    <lineage>
        <taxon>Bacteria</taxon>
        <taxon>Bacillati</taxon>
        <taxon>Actinomycetota</taxon>
        <taxon>Actinomycetes</taxon>
        <taxon>Micrococcales</taxon>
        <taxon>Promicromonosporaceae</taxon>
        <taxon>Xylanimonas</taxon>
    </lineage>
</organism>
<name>A0A4V2EXR4_9MICO</name>
<keyword evidence="2" id="KW-0813">Transport</keyword>
<dbReference type="CDD" id="cd03230">
    <property type="entry name" value="ABC_DR_subfamily_A"/>
    <property type="match status" value="1"/>
</dbReference>
<dbReference type="InterPro" id="IPR003593">
    <property type="entry name" value="AAA+_ATPase"/>
</dbReference>
<dbReference type="InterPro" id="IPR027417">
    <property type="entry name" value="P-loop_NTPase"/>
</dbReference>
<dbReference type="PROSITE" id="PS50893">
    <property type="entry name" value="ABC_TRANSPORTER_2"/>
    <property type="match status" value="1"/>
</dbReference>
<dbReference type="InterPro" id="IPR003439">
    <property type="entry name" value="ABC_transporter-like_ATP-bd"/>
</dbReference>
<evidence type="ECO:0000313" key="6">
    <source>
        <dbReference type="EMBL" id="RZS60400.1"/>
    </source>
</evidence>
<dbReference type="AlphaFoldDB" id="A0A4V2EXR4"/>
<evidence type="ECO:0000256" key="2">
    <source>
        <dbReference type="ARBA" id="ARBA00022448"/>
    </source>
</evidence>
<reference evidence="6 7" key="1">
    <citation type="submission" date="2019-02" db="EMBL/GenBank/DDBJ databases">
        <title>Sequencing the genomes of 1000 actinobacteria strains.</title>
        <authorList>
            <person name="Klenk H.-P."/>
        </authorList>
    </citation>
    <scope>NUCLEOTIDE SEQUENCE [LARGE SCALE GENOMIC DNA]</scope>
    <source>
        <strain evidence="6 7">DSM 16932</strain>
    </source>
</reference>
<feature type="domain" description="ABC transporter" evidence="5">
    <location>
        <begin position="4"/>
        <end position="234"/>
    </location>
</feature>
<keyword evidence="3" id="KW-0547">Nucleotide-binding</keyword>
<dbReference type="GO" id="GO:0005524">
    <property type="term" value="F:ATP binding"/>
    <property type="evidence" value="ECO:0007669"/>
    <property type="project" value="UniProtKB-KW"/>
</dbReference>